<protein>
    <submittedName>
        <fullName evidence="2">Uncharacterized protein</fullName>
    </submittedName>
</protein>
<comment type="caution">
    <text evidence="2">The sequence shown here is derived from an EMBL/GenBank/DDBJ whole genome shotgun (WGS) entry which is preliminary data.</text>
</comment>
<dbReference type="RefSeq" id="XP_066672271.1">
    <property type="nucleotide sequence ID" value="XM_066808653.1"/>
</dbReference>
<feature type="region of interest" description="Disordered" evidence="1">
    <location>
        <begin position="108"/>
        <end position="129"/>
    </location>
</feature>
<dbReference type="Gene3D" id="2.40.128.320">
    <property type="entry name" value="Protein HRI1, N-terminal domain"/>
    <property type="match status" value="1"/>
</dbReference>
<organism evidence="2 3">
    <name type="scientific">Apiospora hydei</name>
    <dbReference type="NCBI Taxonomy" id="1337664"/>
    <lineage>
        <taxon>Eukaryota</taxon>
        <taxon>Fungi</taxon>
        <taxon>Dikarya</taxon>
        <taxon>Ascomycota</taxon>
        <taxon>Pezizomycotina</taxon>
        <taxon>Sordariomycetes</taxon>
        <taxon>Xylariomycetidae</taxon>
        <taxon>Amphisphaeriales</taxon>
        <taxon>Apiosporaceae</taxon>
        <taxon>Apiospora</taxon>
    </lineage>
</organism>
<evidence type="ECO:0000313" key="2">
    <source>
        <dbReference type="EMBL" id="KAK8089377.1"/>
    </source>
</evidence>
<evidence type="ECO:0000313" key="3">
    <source>
        <dbReference type="Proteomes" id="UP001433268"/>
    </source>
</evidence>
<sequence>MSHEENKPSISVRKYIKWGVRYIPGGEHINHRAHVAQAALRRRPAADPHPHQGGGGGSGGGAAIRDPGQLDWAFAGTSSHDAAASPPHSVFRHWVDSRHRDAEAVVDEGDMVPSPQPGETVESGRMVNPDTGRMQAYEECWLDEEPGAGAASAGWVLRHHDEERAGAGGARGVMVKIGGRVQGVLRVGGEVKKV</sequence>
<keyword evidence="3" id="KW-1185">Reference proteome</keyword>
<dbReference type="Pfam" id="PF16815">
    <property type="entry name" value="HRI1"/>
    <property type="match status" value="1"/>
</dbReference>
<dbReference type="Proteomes" id="UP001433268">
    <property type="component" value="Unassembled WGS sequence"/>
</dbReference>
<reference evidence="2 3" key="1">
    <citation type="submission" date="2023-01" db="EMBL/GenBank/DDBJ databases">
        <title>Analysis of 21 Apiospora genomes using comparative genomics revels a genus with tremendous synthesis potential of carbohydrate active enzymes and secondary metabolites.</title>
        <authorList>
            <person name="Sorensen T."/>
        </authorList>
    </citation>
    <scope>NUCLEOTIDE SEQUENCE [LARGE SCALE GENOMIC DNA]</scope>
    <source>
        <strain evidence="2 3">CBS 114990</strain>
    </source>
</reference>
<feature type="region of interest" description="Disordered" evidence="1">
    <location>
        <begin position="40"/>
        <end position="67"/>
    </location>
</feature>
<dbReference type="EMBL" id="JAQQWN010000004">
    <property type="protein sequence ID" value="KAK8089377.1"/>
    <property type="molecule type" value="Genomic_DNA"/>
</dbReference>
<gene>
    <name evidence="2" type="ORF">PG997_004338</name>
</gene>
<evidence type="ECO:0000256" key="1">
    <source>
        <dbReference type="SAM" id="MobiDB-lite"/>
    </source>
</evidence>
<name>A0ABR1X1S9_9PEZI</name>
<dbReference type="GeneID" id="92041713"/>
<feature type="compositionally biased region" description="Gly residues" evidence="1">
    <location>
        <begin position="52"/>
        <end position="62"/>
    </location>
</feature>
<dbReference type="InterPro" id="IPR043047">
    <property type="entry name" value="Hri1_N_sf"/>
</dbReference>
<dbReference type="InterPro" id="IPR031818">
    <property type="entry name" value="Hri1"/>
</dbReference>
<accession>A0ABR1X1S9</accession>
<proteinExistence type="predicted"/>